<dbReference type="SUPFAM" id="SSF51445">
    <property type="entry name" value="(Trans)glycosidases"/>
    <property type="match status" value="1"/>
</dbReference>
<name>A0ABT9EJ43_9SPHN</name>
<evidence type="ECO:0000313" key="2">
    <source>
        <dbReference type="Proteomes" id="UP001230685"/>
    </source>
</evidence>
<reference evidence="1 2" key="1">
    <citation type="submission" date="2023-07" db="EMBL/GenBank/DDBJ databases">
        <authorList>
            <person name="Kim M.K."/>
        </authorList>
    </citation>
    <scope>NUCLEOTIDE SEQUENCE [LARGE SCALE GENOMIC DNA]</scope>
    <source>
        <strain evidence="1 2">KR1UV-12</strain>
    </source>
</reference>
<dbReference type="InterPro" id="IPR017853">
    <property type="entry name" value="GH"/>
</dbReference>
<dbReference type="PANTHER" id="PTHR42732">
    <property type="entry name" value="BETA-GALACTOSIDASE"/>
    <property type="match status" value="1"/>
</dbReference>
<dbReference type="EMBL" id="JAUUDS010000002">
    <property type="protein sequence ID" value="MDP1026987.1"/>
    <property type="molecule type" value="Genomic_DNA"/>
</dbReference>
<dbReference type="Gene3D" id="2.60.120.260">
    <property type="entry name" value="Galactose-binding domain-like"/>
    <property type="match status" value="1"/>
</dbReference>
<dbReference type="Proteomes" id="UP001230685">
    <property type="component" value="Unassembled WGS sequence"/>
</dbReference>
<dbReference type="InterPro" id="IPR008979">
    <property type="entry name" value="Galactose-bd-like_sf"/>
</dbReference>
<dbReference type="SUPFAM" id="SSF49785">
    <property type="entry name" value="Galactose-binding domain-like"/>
    <property type="match status" value="1"/>
</dbReference>
<organism evidence="1 2">
    <name type="scientific">Sphingomonas aurea</name>
    <dbReference type="NCBI Taxonomy" id="3063994"/>
    <lineage>
        <taxon>Bacteria</taxon>
        <taxon>Pseudomonadati</taxon>
        <taxon>Pseudomonadota</taxon>
        <taxon>Alphaproteobacteria</taxon>
        <taxon>Sphingomonadales</taxon>
        <taxon>Sphingomonadaceae</taxon>
        <taxon>Sphingomonas</taxon>
    </lineage>
</organism>
<sequence length="964" mass="107186">MSDPDGSTVAISRRRLVQSMGAIPVAGLAAAVPAVARADDAGETTDLTAVWRRALDADDRGEAAGWFARDLSDMLPLPGSLERAGIGNMVTPDTPWTGDINDRRWFTAPEDAPYRVPGQVKVPFFLQPDTWYRGPVWYQRDIEVPEDWRGKRVELFLERPHWETRVWVDDRPFGRSDALHVPHRYDLQSLTPGRHRLTIRVDNRMIVQIGVNGHGITDHTQGNWNGIAGRIELRASEPAWIDQVDLHPRFADRTLLVRGQARRLAGGRAAKTAEIRFAGRTTRARVTWQDAEGRFEARVQVAPDDPAARPWDEFSPVLHDVAVRLADGEDWHGRFGWRELAGGREGFTLNGRPMMFRGALDCSIYPLTGHPPTDLASWRRVMRRAKDYGLNHLRFHSYTPPEAAFDAADEAGIYMQVETVWANQSVAIGQGLPVDAWVYAETDRILAAHGNHPSFVLMTHGNEPGGGDTKIGNAKRDAYLAKYVLDYAARDPRRLWTSGSGWPELPENQYHVTPDPRIQAWGEGLKSRINARPPETRTDYRDFIDKRAVPVISHEIGQWCVYPDLGERRKYTGYLKAKNFDIFADRMRENGLRDLAPEFLYASGRLQLMCYKEEVESVLRTPHMGGFQLLGLQDFPGQGTALVGVVDPFWDDKGYVTGEEYRRFCDAVVPLARMDRRVLRSGERLDFTVDVANFSPAPIEGAEIAWQVTDAGGAPLAEGGFPARTIPVGNAPLSLAAGAVLRADKATAARLIVTILRRGQVVARNDWDLWVYPAATPAAAKRVTRADRIDAGVLARLAKGEDVLIGLPAGTVANYEDRPVKLGFSSIFWSTLWTNRQAPTTLGVLCDPAHPALADFPTEAHSNWQWWYPMHRAGALRLDRLPAGVEPIVRVIDDWFTARPLGLVIEVAVGKGRAIVCGFALDGEGADDPVSRQLVASLERYMASEAFRPAVRVSPAQLRALATS</sequence>
<keyword evidence="2" id="KW-1185">Reference proteome</keyword>
<protein>
    <recommendedName>
        <fullName evidence="3">Beta-galactosidase</fullName>
    </recommendedName>
</protein>
<dbReference type="RefSeq" id="WP_305172640.1">
    <property type="nucleotide sequence ID" value="NZ_JAUUDS010000002.1"/>
</dbReference>
<dbReference type="InterPro" id="IPR051913">
    <property type="entry name" value="GH2_Domain-Containing"/>
</dbReference>
<evidence type="ECO:0008006" key="3">
    <source>
        <dbReference type="Google" id="ProtNLM"/>
    </source>
</evidence>
<dbReference type="InterPro" id="IPR006311">
    <property type="entry name" value="TAT_signal"/>
</dbReference>
<accession>A0ABT9EJ43</accession>
<comment type="caution">
    <text evidence="1">The sequence shown here is derived from an EMBL/GenBank/DDBJ whole genome shotgun (WGS) entry which is preliminary data.</text>
</comment>
<evidence type="ECO:0000313" key="1">
    <source>
        <dbReference type="EMBL" id="MDP1026987.1"/>
    </source>
</evidence>
<dbReference type="PROSITE" id="PS51318">
    <property type="entry name" value="TAT"/>
    <property type="match status" value="1"/>
</dbReference>
<dbReference type="Gene3D" id="3.20.20.80">
    <property type="entry name" value="Glycosidases"/>
    <property type="match status" value="1"/>
</dbReference>
<gene>
    <name evidence="1" type="ORF">Q5H91_07170</name>
</gene>
<proteinExistence type="predicted"/>